<evidence type="ECO:0000259" key="9">
    <source>
        <dbReference type="Pfam" id="PF21082"/>
    </source>
</evidence>
<dbReference type="SUPFAM" id="SSF50182">
    <property type="entry name" value="Sm-like ribonucleoproteins"/>
    <property type="match status" value="1"/>
</dbReference>
<dbReference type="EMBL" id="QGTW01000014">
    <property type="protein sequence ID" value="PWW20736.1"/>
    <property type="molecule type" value="Genomic_DNA"/>
</dbReference>
<sequence>MEELNVSILLIKNVTIQEAALFLFFTGVILAAKWMINTVLNKTGKKKSIQNERILQGVASLVNWAAFYGIIILFLFYFSKEKWLSYILFTAGEVDVTLKLLIVAFLTVSLAHRLVQVLTKYLLTSVYEFYGVDRGLGYSFNRMVYYTVMIAALGISLTTVGLDLSAAAAILGVLGIGIGFGMRNVAGNFISGIIILFERPVEIGEMIEINNKIGKIESIRLRSTIIRTAKEGTLIVPNQYFIEQIIKNRTGSEMLAQVLISVAYGTDTEKVEELLHEVVVREIPNADGVLLKPPPDIRFVDFRNKAMDFLIEVPVAHFEAKQNFESRLRHGIAETFYKNGIELASPQGYPAD</sequence>
<dbReference type="PANTHER" id="PTHR30347">
    <property type="entry name" value="POTASSIUM CHANNEL RELATED"/>
    <property type="match status" value="1"/>
</dbReference>
<dbReference type="SUPFAM" id="SSF82689">
    <property type="entry name" value="Mechanosensitive channel protein MscS (YggB), C-terminal domain"/>
    <property type="match status" value="1"/>
</dbReference>
<feature type="transmembrane region" description="Helical" evidence="7">
    <location>
        <begin position="20"/>
        <end position="40"/>
    </location>
</feature>
<name>A0A2V2ZP82_9BACI</name>
<dbReference type="InterPro" id="IPR010920">
    <property type="entry name" value="LSM_dom_sf"/>
</dbReference>
<dbReference type="Pfam" id="PF00924">
    <property type="entry name" value="MS_channel_2nd"/>
    <property type="match status" value="1"/>
</dbReference>
<feature type="transmembrane region" description="Helical" evidence="7">
    <location>
        <begin position="168"/>
        <end position="197"/>
    </location>
</feature>
<protein>
    <submittedName>
        <fullName evidence="10">Potassium efflux system protein</fullName>
    </submittedName>
</protein>
<dbReference type="GO" id="GO:0005886">
    <property type="term" value="C:plasma membrane"/>
    <property type="evidence" value="ECO:0007669"/>
    <property type="project" value="UniProtKB-SubCell"/>
</dbReference>
<dbReference type="InterPro" id="IPR006685">
    <property type="entry name" value="MscS_channel_2nd"/>
</dbReference>
<evidence type="ECO:0000256" key="2">
    <source>
        <dbReference type="ARBA" id="ARBA00008017"/>
    </source>
</evidence>
<evidence type="ECO:0000256" key="1">
    <source>
        <dbReference type="ARBA" id="ARBA00004651"/>
    </source>
</evidence>
<feature type="transmembrane region" description="Helical" evidence="7">
    <location>
        <begin position="61"/>
        <end position="78"/>
    </location>
</feature>
<dbReference type="Pfam" id="PF21082">
    <property type="entry name" value="MS_channel_3rd"/>
    <property type="match status" value="1"/>
</dbReference>
<dbReference type="InterPro" id="IPR011014">
    <property type="entry name" value="MscS_channel_TM-2"/>
</dbReference>
<dbReference type="Gene3D" id="2.30.30.60">
    <property type="match status" value="1"/>
</dbReference>
<comment type="similarity">
    <text evidence="2">Belongs to the MscS (TC 1.A.23) family.</text>
</comment>
<evidence type="ECO:0000256" key="7">
    <source>
        <dbReference type="SAM" id="Phobius"/>
    </source>
</evidence>
<dbReference type="AlphaFoldDB" id="A0A2V2ZP82"/>
<reference evidence="10 11" key="1">
    <citation type="submission" date="2018-05" db="EMBL/GenBank/DDBJ databases">
        <title>Freshwater and sediment microbial communities from various areas in North America, analyzing microbe dynamics in response to fracking.</title>
        <authorList>
            <person name="Lamendella R."/>
        </authorList>
    </citation>
    <scope>NUCLEOTIDE SEQUENCE [LARGE SCALE GENOMIC DNA]</scope>
    <source>
        <strain evidence="10 11">15_TX</strain>
    </source>
</reference>
<dbReference type="InterPro" id="IPR052702">
    <property type="entry name" value="MscS-like_channel"/>
</dbReference>
<dbReference type="InterPro" id="IPR011066">
    <property type="entry name" value="MscS_channel_C_sf"/>
</dbReference>
<organism evidence="10 11">
    <name type="scientific">Cytobacillus oceanisediminis</name>
    <dbReference type="NCBI Taxonomy" id="665099"/>
    <lineage>
        <taxon>Bacteria</taxon>
        <taxon>Bacillati</taxon>
        <taxon>Bacillota</taxon>
        <taxon>Bacilli</taxon>
        <taxon>Bacillales</taxon>
        <taxon>Bacillaceae</taxon>
        <taxon>Cytobacillus</taxon>
    </lineage>
</organism>
<dbReference type="PANTHER" id="PTHR30347:SF1">
    <property type="entry name" value="MECHANOSENSITIVE CHANNEL MSCK"/>
    <property type="match status" value="1"/>
</dbReference>
<dbReference type="Gene3D" id="1.10.287.1260">
    <property type="match status" value="1"/>
</dbReference>
<feature type="domain" description="Mechanosensitive ion channel MscS" evidence="8">
    <location>
        <begin position="185"/>
        <end position="250"/>
    </location>
</feature>
<feature type="transmembrane region" description="Helical" evidence="7">
    <location>
        <begin position="143"/>
        <end position="162"/>
    </location>
</feature>
<evidence type="ECO:0000313" key="10">
    <source>
        <dbReference type="EMBL" id="PWW20736.1"/>
    </source>
</evidence>
<evidence type="ECO:0000256" key="5">
    <source>
        <dbReference type="ARBA" id="ARBA00022989"/>
    </source>
</evidence>
<evidence type="ECO:0000256" key="3">
    <source>
        <dbReference type="ARBA" id="ARBA00022475"/>
    </source>
</evidence>
<keyword evidence="4 7" id="KW-0812">Transmembrane</keyword>
<evidence type="ECO:0000256" key="4">
    <source>
        <dbReference type="ARBA" id="ARBA00022692"/>
    </source>
</evidence>
<accession>A0A2V2ZP82</accession>
<feature type="transmembrane region" description="Helical" evidence="7">
    <location>
        <begin position="98"/>
        <end position="123"/>
    </location>
</feature>
<proteinExistence type="inferred from homology"/>
<dbReference type="GO" id="GO:0055085">
    <property type="term" value="P:transmembrane transport"/>
    <property type="evidence" value="ECO:0007669"/>
    <property type="project" value="InterPro"/>
</dbReference>
<dbReference type="InterPro" id="IPR049278">
    <property type="entry name" value="MS_channel_C"/>
</dbReference>
<evidence type="ECO:0000256" key="6">
    <source>
        <dbReference type="ARBA" id="ARBA00023136"/>
    </source>
</evidence>
<evidence type="ECO:0000259" key="8">
    <source>
        <dbReference type="Pfam" id="PF00924"/>
    </source>
</evidence>
<gene>
    <name evidence="10" type="ORF">DFO73_11427</name>
</gene>
<dbReference type="RefSeq" id="WP_258309690.1">
    <property type="nucleotide sequence ID" value="NZ_QGTW01000014.1"/>
</dbReference>
<evidence type="ECO:0000313" key="11">
    <source>
        <dbReference type="Proteomes" id="UP000247150"/>
    </source>
</evidence>
<keyword evidence="5 7" id="KW-1133">Transmembrane helix</keyword>
<dbReference type="Gene3D" id="3.30.70.100">
    <property type="match status" value="1"/>
</dbReference>
<keyword evidence="6 7" id="KW-0472">Membrane</keyword>
<comment type="caution">
    <text evidence="10">The sequence shown here is derived from an EMBL/GenBank/DDBJ whole genome shotgun (WGS) entry which is preliminary data.</text>
</comment>
<dbReference type="Proteomes" id="UP000247150">
    <property type="component" value="Unassembled WGS sequence"/>
</dbReference>
<feature type="domain" description="Mechanosensitive ion channel MscS C-terminal" evidence="9">
    <location>
        <begin position="260"/>
        <end position="343"/>
    </location>
</feature>
<dbReference type="SUPFAM" id="SSF82861">
    <property type="entry name" value="Mechanosensitive channel protein MscS (YggB), transmembrane region"/>
    <property type="match status" value="1"/>
</dbReference>
<dbReference type="InterPro" id="IPR023408">
    <property type="entry name" value="MscS_beta-dom_sf"/>
</dbReference>
<keyword evidence="3" id="KW-1003">Cell membrane</keyword>
<comment type="subcellular location">
    <subcellularLocation>
        <location evidence="1">Cell membrane</location>
        <topology evidence="1">Multi-pass membrane protein</topology>
    </subcellularLocation>
</comment>